<evidence type="ECO:0000313" key="2">
    <source>
        <dbReference type="Proteomes" id="UP000827976"/>
    </source>
</evidence>
<comment type="caution">
    <text evidence="1">The sequence shown here is derived from an EMBL/GenBank/DDBJ whole genome shotgun (WGS) entry which is preliminary data.</text>
</comment>
<reference evidence="2" key="1">
    <citation type="journal article" date="2022" name="Nat. Commun.">
        <title>Chromosome evolution and the genetic basis of agronomically important traits in greater yam.</title>
        <authorList>
            <person name="Bredeson J.V."/>
            <person name="Lyons J.B."/>
            <person name="Oniyinde I.O."/>
            <person name="Okereke N.R."/>
            <person name="Kolade O."/>
            <person name="Nnabue I."/>
            <person name="Nwadili C.O."/>
            <person name="Hribova E."/>
            <person name="Parker M."/>
            <person name="Nwogha J."/>
            <person name="Shu S."/>
            <person name="Carlson J."/>
            <person name="Kariba R."/>
            <person name="Muthemba S."/>
            <person name="Knop K."/>
            <person name="Barton G.J."/>
            <person name="Sherwood A.V."/>
            <person name="Lopez-Montes A."/>
            <person name="Asiedu R."/>
            <person name="Jamnadass R."/>
            <person name="Muchugi A."/>
            <person name="Goodstein D."/>
            <person name="Egesi C.N."/>
            <person name="Featherston J."/>
            <person name="Asfaw A."/>
            <person name="Simpson G.G."/>
            <person name="Dolezel J."/>
            <person name="Hendre P.S."/>
            <person name="Van Deynze A."/>
            <person name="Kumar P.L."/>
            <person name="Obidiegwu J.E."/>
            <person name="Bhattacharjee R."/>
            <person name="Rokhsar D.S."/>
        </authorList>
    </citation>
    <scope>NUCLEOTIDE SEQUENCE [LARGE SCALE GENOMIC DNA]</scope>
    <source>
        <strain evidence="2">cv. TDa95/00328</strain>
    </source>
</reference>
<evidence type="ECO:0000313" key="1">
    <source>
        <dbReference type="EMBL" id="KAH7661823.1"/>
    </source>
</evidence>
<gene>
    <name evidence="1" type="ORF">IHE45_15G089900</name>
</gene>
<sequence>MESIVSLPSSSPLHLCLPSSSLPPLLPLRLPFQPHRCQRTARLVSHSTLPSSPASSTLSTTDTTISGEKFNWYSHWYPVAPVCDLDKRAPHAKRILGLDIVVWWDRVKEQWQVFDDRCPHRLAPLSEGRIDQWGRLQCVYHGWCFNGSGGCELIPQASPDGPQVQRAKKACVAVYPSIVQNKIVWFWPSTDPQYKDIVLKEKPPYVPQLDDPSYTCTMGMRDLQYGYEILTENLMDPAHVPYAHYGILTNTTAPKALTANARDREGGRPLDMTIEEFDKTGFLSRNTMGYSKFIAPCLHFSAASLDSSKGSISSPSTQEGIIKTNQKQRNALLVFLCIPVSPGRSRLIYVFPRNFSVWADLIFPRWFFHITQNLVLDSDLYLLHLEEQKIAEIGPSNWLKACYVPTTSDAKVIAFRRWFAKYADSQVPWSTKFSNYLPPSLPKEQIMDRYWSHTVQCSSCRAALKGMKVLEVILQVFSVISIGILAAMRGSLVSTVTRVSIVFTAVLCFIASRWLSHFIYKNFYYHDYNHAFV</sequence>
<dbReference type="EC" id="1.14.15.17" evidence="1"/>
<name>A0ACB7UMY7_DIOAL</name>
<dbReference type="EMBL" id="CM037025">
    <property type="protein sequence ID" value="KAH7661823.1"/>
    <property type="molecule type" value="Genomic_DNA"/>
</dbReference>
<proteinExistence type="predicted"/>
<keyword evidence="1" id="KW-0560">Oxidoreductase</keyword>
<accession>A0ACB7UMY7</accession>
<protein>
    <submittedName>
        <fullName evidence="1">Pheophorbide a oxygenase protein</fullName>
        <ecNumber evidence="1">1.14.15.17</ecNumber>
    </submittedName>
</protein>
<dbReference type="Proteomes" id="UP000827976">
    <property type="component" value="Chromosome 15"/>
</dbReference>
<organism evidence="1 2">
    <name type="scientific">Dioscorea alata</name>
    <name type="common">Purple yam</name>
    <dbReference type="NCBI Taxonomy" id="55571"/>
    <lineage>
        <taxon>Eukaryota</taxon>
        <taxon>Viridiplantae</taxon>
        <taxon>Streptophyta</taxon>
        <taxon>Embryophyta</taxon>
        <taxon>Tracheophyta</taxon>
        <taxon>Spermatophyta</taxon>
        <taxon>Magnoliopsida</taxon>
        <taxon>Liliopsida</taxon>
        <taxon>Dioscoreales</taxon>
        <taxon>Dioscoreaceae</taxon>
        <taxon>Dioscorea</taxon>
    </lineage>
</organism>
<keyword evidence="2" id="KW-1185">Reference proteome</keyword>